<evidence type="ECO:0000313" key="6">
    <source>
        <dbReference type="EMBL" id="GAA5341600.1"/>
    </source>
</evidence>
<dbReference type="Gene3D" id="1.10.150.130">
    <property type="match status" value="1"/>
</dbReference>
<keyword evidence="2" id="KW-0238">DNA-binding</keyword>
<evidence type="ECO:0000256" key="2">
    <source>
        <dbReference type="ARBA" id="ARBA00023125"/>
    </source>
</evidence>
<evidence type="ECO:0000256" key="3">
    <source>
        <dbReference type="ARBA" id="ARBA00023172"/>
    </source>
</evidence>
<dbReference type="InterPro" id="IPR013762">
    <property type="entry name" value="Integrase-like_cat_sf"/>
</dbReference>
<keyword evidence="7" id="KW-1185">Reference proteome</keyword>
<dbReference type="PANTHER" id="PTHR30349:SF64">
    <property type="entry name" value="PROPHAGE INTEGRASE INTD-RELATED"/>
    <property type="match status" value="1"/>
</dbReference>
<sequence length="414" mass="45916">MNNEEKKKPPIPPIGVKLATDLEHRRSGIRARARWTNPLTKERETRALVVPDEEAAEEFFQQLQRSAVLGVDLTTTLADYMEQIEDRWKRGLDPTSTVQGYEIGMRLRVLPSLGHLPVASITTGMIDRTIDSWEDKGLSSSIIKHSVAPLVRILDEAVRDEIIASNPARNRSRRSLGKRTAQDLTEDVSPRSYALPNLEKLNELAGACAKVHQCYSDYVMLAALLAGRSSEVAGLQVGDVDWDTNIVTIRRQTSPGVGGLVTKQTKGRDIRHVPILQPLKPVLERLTTGRKPEERLVTGPRGGVLTTATVRDATRWDDLVTGLDEPNLTRHSLRHTGATWMADAGIPLHVLQKILGHKSLETTRGYLHPDNRQLLQAADLANAFFDAQQIDADQPEPETRTRGRGKADPPAPCR</sequence>
<dbReference type="InterPro" id="IPR010998">
    <property type="entry name" value="Integrase_recombinase_N"/>
</dbReference>
<comment type="caution">
    <text evidence="6">The sequence shown here is derived from an EMBL/GenBank/DDBJ whole genome shotgun (WGS) entry which is preliminary data.</text>
</comment>
<protein>
    <submittedName>
        <fullName evidence="6">Site-specific integrase</fullName>
    </submittedName>
</protein>
<evidence type="ECO:0000313" key="7">
    <source>
        <dbReference type="Proteomes" id="UP001498935"/>
    </source>
</evidence>
<dbReference type="PANTHER" id="PTHR30349">
    <property type="entry name" value="PHAGE INTEGRASE-RELATED"/>
    <property type="match status" value="1"/>
</dbReference>
<comment type="similarity">
    <text evidence="1">Belongs to the 'phage' integrase family.</text>
</comment>
<dbReference type="SUPFAM" id="SSF56349">
    <property type="entry name" value="DNA breaking-rejoining enzymes"/>
    <property type="match status" value="1"/>
</dbReference>
<dbReference type="PROSITE" id="PS51898">
    <property type="entry name" value="TYR_RECOMBINASE"/>
    <property type="match status" value="1"/>
</dbReference>
<proteinExistence type="inferred from homology"/>
<dbReference type="EMBL" id="BAABNP010000011">
    <property type="protein sequence ID" value="GAA5341600.1"/>
    <property type="molecule type" value="Genomic_DNA"/>
</dbReference>
<dbReference type="InterPro" id="IPR011010">
    <property type="entry name" value="DNA_brk_join_enz"/>
</dbReference>
<feature type="region of interest" description="Disordered" evidence="4">
    <location>
        <begin position="388"/>
        <end position="414"/>
    </location>
</feature>
<feature type="domain" description="Tyr recombinase" evidence="5">
    <location>
        <begin position="188"/>
        <end position="379"/>
    </location>
</feature>
<evidence type="ECO:0000259" key="5">
    <source>
        <dbReference type="PROSITE" id="PS51898"/>
    </source>
</evidence>
<dbReference type="Gene3D" id="1.10.443.10">
    <property type="entry name" value="Intergrase catalytic core"/>
    <property type="match status" value="1"/>
</dbReference>
<feature type="compositionally biased region" description="Basic and acidic residues" evidence="4">
    <location>
        <begin position="397"/>
        <end position="407"/>
    </location>
</feature>
<reference evidence="6 7" key="1">
    <citation type="submission" date="2024-02" db="EMBL/GenBank/DDBJ databases">
        <title>Characterization of antibiotic resistant novel bacterial strains and their environmental applications.</title>
        <authorList>
            <person name="Manzoor S."/>
            <person name="Abbas S."/>
            <person name="Arshad M."/>
            <person name="Li W.J."/>
            <person name="Ahmed I."/>
        </authorList>
    </citation>
    <scope>NUCLEOTIDE SEQUENCE [LARGE SCALE GENOMIC DNA]</scope>
    <source>
        <strain evidence="6 7">KACC 15558</strain>
    </source>
</reference>
<dbReference type="Proteomes" id="UP001498935">
    <property type="component" value="Unassembled WGS sequence"/>
</dbReference>
<evidence type="ECO:0000256" key="4">
    <source>
        <dbReference type="SAM" id="MobiDB-lite"/>
    </source>
</evidence>
<accession>A0ABP9U8E2</accession>
<organism evidence="6 7">
    <name type="scientific">Brevibacterium ammoniilyticum</name>
    <dbReference type="NCBI Taxonomy" id="1046555"/>
    <lineage>
        <taxon>Bacteria</taxon>
        <taxon>Bacillati</taxon>
        <taxon>Actinomycetota</taxon>
        <taxon>Actinomycetes</taxon>
        <taxon>Micrococcales</taxon>
        <taxon>Brevibacteriaceae</taxon>
        <taxon>Brevibacterium</taxon>
    </lineage>
</organism>
<dbReference type="InterPro" id="IPR002104">
    <property type="entry name" value="Integrase_catalytic"/>
</dbReference>
<dbReference type="InterPro" id="IPR050090">
    <property type="entry name" value="Tyrosine_recombinase_XerCD"/>
</dbReference>
<name>A0ABP9U8E2_9MICO</name>
<gene>
    <name evidence="6" type="ORF">KACC15558_26410</name>
</gene>
<dbReference type="CDD" id="cd00796">
    <property type="entry name" value="INT_Rci_Hp1_C"/>
    <property type="match status" value="1"/>
</dbReference>
<evidence type="ECO:0000256" key="1">
    <source>
        <dbReference type="ARBA" id="ARBA00008857"/>
    </source>
</evidence>
<dbReference type="RefSeq" id="WP_201672109.1">
    <property type="nucleotide sequence ID" value="NZ_BAABBK010000011.1"/>
</dbReference>
<keyword evidence="3" id="KW-0233">DNA recombination</keyword>
<dbReference type="Pfam" id="PF00589">
    <property type="entry name" value="Phage_integrase"/>
    <property type="match status" value="1"/>
</dbReference>